<protein>
    <recommendedName>
        <fullName evidence="4">TIL domain-containing protein</fullName>
    </recommendedName>
</protein>
<accession>A0AA36H4L7</accession>
<gene>
    <name evidence="2" type="ORF">CYNAS_LOCUS15669</name>
</gene>
<comment type="caution">
    <text evidence="2">The sequence shown here is derived from an EMBL/GenBank/DDBJ whole genome shotgun (WGS) entry which is preliminary data.</text>
</comment>
<dbReference type="Proteomes" id="UP001176961">
    <property type="component" value="Unassembled WGS sequence"/>
</dbReference>
<dbReference type="SUPFAM" id="SSF57567">
    <property type="entry name" value="Serine protease inhibitors"/>
    <property type="match status" value="1"/>
</dbReference>
<dbReference type="EMBL" id="CATQJL010000305">
    <property type="protein sequence ID" value="CAJ0603686.1"/>
    <property type="molecule type" value="Genomic_DNA"/>
</dbReference>
<evidence type="ECO:0000313" key="3">
    <source>
        <dbReference type="Proteomes" id="UP001176961"/>
    </source>
</evidence>
<evidence type="ECO:0000313" key="2">
    <source>
        <dbReference type="EMBL" id="CAJ0603686.1"/>
    </source>
</evidence>
<keyword evidence="1" id="KW-0646">Protease inhibitor</keyword>
<evidence type="ECO:0008006" key="4">
    <source>
        <dbReference type="Google" id="ProtNLM"/>
    </source>
</evidence>
<keyword evidence="3" id="KW-1185">Reference proteome</keyword>
<reference evidence="2" key="1">
    <citation type="submission" date="2023-07" db="EMBL/GenBank/DDBJ databases">
        <authorList>
            <consortium name="CYATHOMIX"/>
        </authorList>
    </citation>
    <scope>NUCLEOTIDE SEQUENCE</scope>
    <source>
        <strain evidence="2">N/A</strain>
    </source>
</reference>
<dbReference type="InterPro" id="IPR036084">
    <property type="entry name" value="Ser_inhib-like_sf"/>
</dbReference>
<organism evidence="2 3">
    <name type="scientific">Cylicocyclus nassatus</name>
    <name type="common">Nematode worm</name>
    <dbReference type="NCBI Taxonomy" id="53992"/>
    <lineage>
        <taxon>Eukaryota</taxon>
        <taxon>Metazoa</taxon>
        <taxon>Ecdysozoa</taxon>
        <taxon>Nematoda</taxon>
        <taxon>Chromadorea</taxon>
        <taxon>Rhabditida</taxon>
        <taxon>Rhabditina</taxon>
        <taxon>Rhabditomorpha</taxon>
        <taxon>Strongyloidea</taxon>
        <taxon>Strongylidae</taxon>
        <taxon>Cylicocyclus</taxon>
    </lineage>
</organism>
<keyword evidence="1" id="KW-0722">Serine protease inhibitor</keyword>
<evidence type="ECO:0000256" key="1">
    <source>
        <dbReference type="ARBA" id="ARBA00022900"/>
    </source>
</evidence>
<dbReference type="Gene3D" id="2.10.25.10">
    <property type="entry name" value="Laminin"/>
    <property type="match status" value="1"/>
</dbReference>
<dbReference type="AlphaFoldDB" id="A0AA36H4L7"/>
<sequence length="112" mass="12296">MFTSANHAKSILVSSHYICQFTVVKNEIFIGYEDKKPNRLGILSPPAKETLECKKNETSGCQPCVAEKTCQASPEDTVSSCKTECKVTCVCLNTHVRGPEGNCILRAECPKQ</sequence>
<proteinExistence type="predicted"/>
<dbReference type="GO" id="GO:0004867">
    <property type="term" value="F:serine-type endopeptidase inhibitor activity"/>
    <property type="evidence" value="ECO:0007669"/>
    <property type="project" value="UniProtKB-KW"/>
</dbReference>
<name>A0AA36H4L7_CYLNA</name>